<evidence type="ECO:0000313" key="7">
    <source>
        <dbReference type="EMBL" id="THH17827.1"/>
    </source>
</evidence>
<accession>A0A4S4M091</accession>
<keyword evidence="4 5" id="KW-0406">Ion transport</keyword>
<dbReference type="InterPro" id="IPR035067">
    <property type="entry name" value="V-type_ATPase_csu/dsu"/>
</dbReference>
<dbReference type="SUPFAM" id="SSF103486">
    <property type="entry name" value="V-type ATP synthase subunit C"/>
    <property type="match status" value="1"/>
</dbReference>
<feature type="compositionally biased region" description="Low complexity" evidence="6">
    <location>
        <begin position="287"/>
        <end position="300"/>
    </location>
</feature>
<dbReference type="Gene3D" id="1.20.1690.10">
    <property type="entry name" value="V-type ATP synthase subunit C domain"/>
    <property type="match status" value="2"/>
</dbReference>
<dbReference type="Gene3D" id="1.10.132.50">
    <property type="entry name" value="ATP synthase (C/AC39) subunit, domain 3"/>
    <property type="match status" value="1"/>
</dbReference>
<evidence type="ECO:0000313" key="8">
    <source>
        <dbReference type="Proteomes" id="UP000308730"/>
    </source>
</evidence>
<evidence type="ECO:0000256" key="3">
    <source>
        <dbReference type="ARBA" id="ARBA00022781"/>
    </source>
</evidence>
<dbReference type="InterPro" id="IPR002843">
    <property type="entry name" value="ATPase_V0-cplx_csu/dsu"/>
</dbReference>
<dbReference type="PIRSF" id="PIRSF018497">
    <property type="entry name" value="V-ATP_synth_D"/>
    <property type="match status" value="1"/>
</dbReference>
<dbReference type="InterPro" id="IPR044911">
    <property type="entry name" value="V-type_ATPase_csu/dsu_dom_3"/>
</dbReference>
<keyword evidence="3 5" id="KW-0375">Hydrogen ion transport</keyword>
<gene>
    <name evidence="7" type="ORF">EUX98_g9053</name>
</gene>
<dbReference type="OrthoDB" id="10250083at2759"/>
<organism evidence="7 8">
    <name type="scientific">Antrodiella citrinella</name>
    <dbReference type="NCBI Taxonomy" id="2447956"/>
    <lineage>
        <taxon>Eukaryota</taxon>
        <taxon>Fungi</taxon>
        <taxon>Dikarya</taxon>
        <taxon>Basidiomycota</taxon>
        <taxon>Agaricomycotina</taxon>
        <taxon>Agaricomycetes</taxon>
        <taxon>Polyporales</taxon>
        <taxon>Steccherinaceae</taxon>
        <taxon>Antrodiella</taxon>
    </lineage>
</organism>
<evidence type="ECO:0000256" key="6">
    <source>
        <dbReference type="SAM" id="MobiDB-lite"/>
    </source>
</evidence>
<feature type="region of interest" description="Disordered" evidence="6">
    <location>
        <begin position="280"/>
        <end position="300"/>
    </location>
</feature>
<dbReference type="Pfam" id="PF01992">
    <property type="entry name" value="vATP-synt_AC39"/>
    <property type="match status" value="1"/>
</dbReference>
<comment type="similarity">
    <text evidence="1 5">Belongs to the V-ATPase V0D/AC39 subunit family.</text>
</comment>
<dbReference type="PANTHER" id="PTHR11028">
    <property type="entry name" value="VACUOLAR ATP SYNTHASE SUBUNIT AC39"/>
    <property type="match status" value="1"/>
</dbReference>
<name>A0A4S4M091_9APHY</name>
<dbReference type="AlphaFoldDB" id="A0A4S4M091"/>
<dbReference type="EMBL" id="SGPM01000626">
    <property type="protein sequence ID" value="THH17827.1"/>
    <property type="molecule type" value="Genomic_DNA"/>
</dbReference>
<comment type="function">
    <text evidence="5">Subunit of the V0 complex of vacuolar(H+)-ATPase (V-ATPase), a multisubunit enzyme composed of a peripheral complex (V1) that hydrolyzes ATP and a membrane integral complex (V0) that translocates protons. V-ATPase is responsible for acidifying and maintaining the pH of intracellular compartments. This subunit is a non-integral membrane component of the membrane pore domain and is required for proper assembly of the V0 sector. Might be involved in the regulated assembly of V1 subunits onto the membrane sector or alternatively may prevent the passage of protons through V0 pores.</text>
</comment>
<dbReference type="GO" id="GO:0033179">
    <property type="term" value="C:proton-transporting V-type ATPase, V0 domain"/>
    <property type="evidence" value="ECO:0007669"/>
    <property type="project" value="InterPro"/>
</dbReference>
<evidence type="ECO:0000256" key="1">
    <source>
        <dbReference type="ARBA" id="ARBA00006709"/>
    </source>
</evidence>
<keyword evidence="8" id="KW-1185">Reference proteome</keyword>
<dbReference type="InterPro" id="IPR016727">
    <property type="entry name" value="ATPase_V0-cplx_dsu"/>
</dbReference>
<comment type="subunit">
    <text evidence="5">V-ATPase is a heteromultimeric enzyme made up of two complexes: the ATP-hydrolytic V1 complex and the proton translocation V0 complex.</text>
</comment>
<evidence type="ECO:0000256" key="4">
    <source>
        <dbReference type="ARBA" id="ARBA00023065"/>
    </source>
</evidence>
<protein>
    <recommendedName>
        <fullName evidence="5">V-type proton ATPase subunit</fullName>
    </recommendedName>
</protein>
<dbReference type="Proteomes" id="UP000308730">
    <property type="component" value="Unassembled WGS sequence"/>
</dbReference>
<proteinExistence type="inferred from homology"/>
<dbReference type="GO" id="GO:0046961">
    <property type="term" value="F:proton-transporting ATPase activity, rotational mechanism"/>
    <property type="evidence" value="ECO:0007669"/>
    <property type="project" value="InterPro"/>
</dbReference>
<evidence type="ECO:0000256" key="2">
    <source>
        <dbReference type="ARBA" id="ARBA00022448"/>
    </source>
</evidence>
<evidence type="ECO:0000256" key="5">
    <source>
        <dbReference type="PIRNR" id="PIRNR018497"/>
    </source>
</evidence>
<sequence length="377" mass="42571">MEALTFNVSGGFLEAIVRGYKAGLLTSGQYNNLTQCETIEDLRTQLSATDYGNFLANEALPISTSTISERALEIMVDQFNFVRSNAVEPLTTFLDYITYGYMIDNLILLITGLIHNRDIKELIYRCHPLGLFDTMAALGAGNTPEEIYRNCLVETPLAPYFRECMSSKDIDESNIEIIRNSLYKAYLTDFHTFINTAIPGPTAENMSRILSFEADRRSINITINSFGAGLGKERRAKLYPEVGRLYPEGNNMLARAEDVEQVRQACEGVMEYKQFFDASSSGNNHPSNNTSSSANLLNGNGDDDFGGASGGVAEDLEDRFFQYEVHLNKQAFLQQFQYSVFYAYFKLKEQEIRSVTWIAECIAQENRERIHDFIPIF</sequence>
<dbReference type="InterPro" id="IPR036079">
    <property type="entry name" value="ATPase_csu/dsu_sf"/>
</dbReference>
<keyword evidence="2 5" id="KW-0813">Transport</keyword>
<comment type="caution">
    <text evidence="7">The sequence shown here is derived from an EMBL/GenBank/DDBJ whole genome shotgun (WGS) entry which is preliminary data.</text>
</comment>
<reference evidence="7 8" key="1">
    <citation type="submission" date="2019-02" db="EMBL/GenBank/DDBJ databases">
        <title>Genome sequencing of the rare red list fungi Antrodiella citrinella (Flaviporus citrinellus).</title>
        <authorList>
            <person name="Buettner E."/>
            <person name="Kellner H."/>
        </authorList>
    </citation>
    <scope>NUCLEOTIDE SEQUENCE [LARGE SCALE GENOMIC DNA]</scope>
    <source>
        <strain evidence="7 8">DSM 108506</strain>
    </source>
</reference>